<dbReference type="EMBL" id="ML977315">
    <property type="protein sequence ID" value="KAF2119454.1"/>
    <property type="molecule type" value="Genomic_DNA"/>
</dbReference>
<dbReference type="OrthoDB" id="10264449at2759"/>
<evidence type="ECO:0008006" key="3">
    <source>
        <dbReference type="Google" id="ProtNLM"/>
    </source>
</evidence>
<protein>
    <recommendedName>
        <fullName evidence="3">SnoaL-like domain-containing protein</fullName>
    </recommendedName>
</protein>
<dbReference type="PANTHER" id="PTHR41252:SF1">
    <property type="entry name" value="BLR2505 PROTEIN"/>
    <property type="match status" value="1"/>
</dbReference>
<evidence type="ECO:0000313" key="1">
    <source>
        <dbReference type="EMBL" id="KAF2119454.1"/>
    </source>
</evidence>
<keyword evidence="2" id="KW-1185">Reference proteome</keyword>
<dbReference type="SUPFAM" id="SSF54427">
    <property type="entry name" value="NTF2-like"/>
    <property type="match status" value="1"/>
</dbReference>
<dbReference type="Gene3D" id="3.10.450.50">
    <property type="match status" value="1"/>
</dbReference>
<dbReference type="PANTHER" id="PTHR41252">
    <property type="entry name" value="BLR2505 PROTEIN"/>
    <property type="match status" value="1"/>
</dbReference>
<dbReference type="Proteomes" id="UP000799770">
    <property type="component" value="Unassembled WGS sequence"/>
</dbReference>
<organism evidence="1 2">
    <name type="scientific">Lophiotrema nucula</name>
    <dbReference type="NCBI Taxonomy" id="690887"/>
    <lineage>
        <taxon>Eukaryota</taxon>
        <taxon>Fungi</taxon>
        <taxon>Dikarya</taxon>
        <taxon>Ascomycota</taxon>
        <taxon>Pezizomycotina</taxon>
        <taxon>Dothideomycetes</taxon>
        <taxon>Pleosporomycetidae</taxon>
        <taxon>Pleosporales</taxon>
        <taxon>Lophiotremataceae</taxon>
        <taxon>Lophiotrema</taxon>
    </lineage>
</organism>
<reference evidence="1" key="1">
    <citation type="journal article" date="2020" name="Stud. Mycol.">
        <title>101 Dothideomycetes genomes: a test case for predicting lifestyles and emergence of pathogens.</title>
        <authorList>
            <person name="Haridas S."/>
            <person name="Albert R."/>
            <person name="Binder M."/>
            <person name="Bloem J."/>
            <person name="Labutti K."/>
            <person name="Salamov A."/>
            <person name="Andreopoulos B."/>
            <person name="Baker S."/>
            <person name="Barry K."/>
            <person name="Bills G."/>
            <person name="Bluhm B."/>
            <person name="Cannon C."/>
            <person name="Castanera R."/>
            <person name="Culley D."/>
            <person name="Daum C."/>
            <person name="Ezra D."/>
            <person name="Gonzalez J."/>
            <person name="Henrissat B."/>
            <person name="Kuo A."/>
            <person name="Liang C."/>
            <person name="Lipzen A."/>
            <person name="Lutzoni F."/>
            <person name="Magnuson J."/>
            <person name="Mondo S."/>
            <person name="Nolan M."/>
            <person name="Ohm R."/>
            <person name="Pangilinan J."/>
            <person name="Park H.-J."/>
            <person name="Ramirez L."/>
            <person name="Alfaro M."/>
            <person name="Sun H."/>
            <person name="Tritt A."/>
            <person name="Yoshinaga Y."/>
            <person name="Zwiers L.-H."/>
            <person name="Turgeon B."/>
            <person name="Goodwin S."/>
            <person name="Spatafora J."/>
            <person name="Crous P."/>
            <person name="Grigoriev I."/>
        </authorList>
    </citation>
    <scope>NUCLEOTIDE SEQUENCE</scope>
    <source>
        <strain evidence="1">CBS 627.86</strain>
    </source>
</reference>
<dbReference type="InterPro" id="IPR032710">
    <property type="entry name" value="NTF2-like_dom_sf"/>
</dbReference>
<sequence length="146" mass="16291">MANTLTQAYVRSIFQHLTSGNAAEFFNKVVDDVDWLVTGEAHPLAGHWYSKKTFFDDSWSRVGEILQKPMQLNIEGVIVEPDGTGLGGKAVVELRGLGGVLKNGNSYNNEYCWVTRFNEEGKIISVRAYLDTAKLRDALEGNESHR</sequence>
<evidence type="ECO:0000313" key="2">
    <source>
        <dbReference type="Proteomes" id="UP000799770"/>
    </source>
</evidence>
<name>A0A6A5ZKB6_9PLEO</name>
<proteinExistence type="predicted"/>
<gene>
    <name evidence="1" type="ORF">BDV96DRAFT_642478</name>
</gene>
<dbReference type="AlphaFoldDB" id="A0A6A5ZKB6"/>
<accession>A0A6A5ZKB6</accession>